<evidence type="ECO:0000256" key="1">
    <source>
        <dbReference type="PIRNR" id="PIRNR006162"/>
    </source>
</evidence>
<feature type="domain" description="YutG/PgpA" evidence="3">
    <location>
        <begin position="9"/>
        <end position="151"/>
    </location>
</feature>
<feature type="transmembrane region" description="Helical" evidence="2">
    <location>
        <begin position="131"/>
        <end position="152"/>
    </location>
</feature>
<evidence type="ECO:0000256" key="2">
    <source>
        <dbReference type="SAM" id="Phobius"/>
    </source>
</evidence>
<dbReference type="PANTHER" id="PTHR36305:SF1">
    <property type="entry name" value="PHOSPHATIDYLGLYCEROPHOSPHATASE A"/>
    <property type="match status" value="1"/>
</dbReference>
<keyword evidence="1 2" id="KW-0812">Transmembrane</keyword>
<comment type="cofactor">
    <cofactor evidence="1">
        <name>Mg(2+)</name>
        <dbReference type="ChEBI" id="CHEBI:18420"/>
    </cofactor>
</comment>
<dbReference type="Proteomes" id="UP000637632">
    <property type="component" value="Unassembled WGS sequence"/>
</dbReference>
<protein>
    <recommendedName>
        <fullName evidence="1">Phosphatidylglycerophosphatase A</fullName>
        <ecNumber evidence="1">3.1.3.27</ecNumber>
    </recommendedName>
    <alternativeName>
        <fullName evidence="1">Phosphatidylglycerolphosphate phosphatase A</fullName>
    </alternativeName>
</protein>
<evidence type="ECO:0000259" key="3">
    <source>
        <dbReference type="Pfam" id="PF04608"/>
    </source>
</evidence>
<keyword evidence="1" id="KW-1003">Cell membrane</keyword>
<keyword evidence="1" id="KW-0595">Phospholipid degradation</keyword>
<comment type="subcellular location">
    <subcellularLocation>
        <location evidence="1">Cell inner membrane</location>
        <topology evidence="1">Multi-pass membrane protein</topology>
    </subcellularLocation>
</comment>
<proteinExistence type="predicted"/>
<dbReference type="PANTHER" id="PTHR36305">
    <property type="entry name" value="PHOSPHATIDYLGLYCEROPHOSPHATASE A"/>
    <property type="match status" value="1"/>
</dbReference>
<dbReference type="InterPro" id="IPR026037">
    <property type="entry name" value="PgpA"/>
</dbReference>
<keyword evidence="2" id="KW-1133">Transmembrane helix</keyword>
<keyword evidence="1 2" id="KW-0472">Membrane</keyword>
<comment type="catalytic activity">
    <reaction evidence="1">
        <text>a 1,2-diacyl-sn-glycero-3-phospho-(1'-sn-glycero-3'-phosphate) + H2O = a 1,2-diacyl-sn-glycero-3-phospho-(1'-sn-glycerol) + phosphate</text>
        <dbReference type="Rhea" id="RHEA:33751"/>
        <dbReference type="ChEBI" id="CHEBI:15377"/>
        <dbReference type="ChEBI" id="CHEBI:43474"/>
        <dbReference type="ChEBI" id="CHEBI:60110"/>
        <dbReference type="ChEBI" id="CHEBI:64716"/>
        <dbReference type="EC" id="3.1.3.27"/>
    </reaction>
</comment>
<keyword evidence="1" id="KW-0479">Metal-binding</keyword>
<keyword evidence="1" id="KW-0997">Cell inner membrane</keyword>
<feature type="transmembrane region" description="Helical" evidence="2">
    <location>
        <begin position="20"/>
        <end position="37"/>
    </location>
</feature>
<dbReference type="Pfam" id="PF04608">
    <property type="entry name" value="PgpA"/>
    <property type="match status" value="1"/>
</dbReference>
<dbReference type="EMBL" id="JACOFT010000007">
    <property type="protein sequence ID" value="MBC3813164.1"/>
    <property type="molecule type" value="Genomic_DNA"/>
</dbReference>
<dbReference type="PIRSF" id="PIRSF006162">
    <property type="entry name" value="PgpA"/>
    <property type="match status" value="1"/>
</dbReference>
<sequence length="155" mass="17444">MLSHPAHILAQGFGSGLSPAVPGTMGTLFGWLSFNVLSQRWPEIFTTAGWAWIIVIGFLIGIWACKVTGKNLGVADHGSMVWDEIIAIWAVLLFVLPADARTQTWAFLIFRFFDMVKPPPIRYFDRHLKGGFGVMWDDIVAAFFTLLVFALWRAW</sequence>
<dbReference type="CDD" id="cd06971">
    <property type="entry name" value="PgpA"/>
    <property type="match status" value="1"/>
</dbReference>
<comment type="pathway">
    <text evidence="1">Phospholipid metabolism; phosphatidylglycerol biosynthesis; phosphatidylglycerol from CDP-diacylglycerol: step 2/2.</text>
</comment>
<keyword evidence="1" id="KW-1208">Phospholipid metabolism</keyword>
<evidence type="ECO:0000313" key="5">
    <source>
        <dbReference type="Proteomes" id="UP000637632"/>
    </source>
</evidence>
<dbReference type="InterPro" id="IPR036681">
    <property type="entry name" value="PgpA-like_sf"/>
</dbReference>
<dbReference type="SUPFAM" id="SSF101307">
    <property type="entry name" value="YutG-like"/>
    <property type="match status" value="1"/>
</dbReference>
<evidence type="ECO:0000313" key="4">
    <source>
        <dbReference type="EMBL" id="MBC3813164.1"/>
    </source>
</evidence>
<keyword evidence="5" id="KW-1185">Reference proteome</keyword>
<dbReference type="EC" id="3.1.3.27" evidence="1"/>
<keyword evidence="1" id="KW-0378">Hydrolase</keyword>
<keyword evidence="1" id="KW-0460">Magnesium</keyword>
<feature type="transmembrane region" description="Helical" evidence="2">
    <location>
        <begin position="44"/>
        <end position="65"/>
    </location>
</feature>
<accession>A0ABR6XLL2</accession>
<organism evidence="4 5">
    <name type="scientific">Undibacterium aquatile</name>
    <dbReference type="NCBI Taxonomy" id="1537398"/>
    <lineage>
        <taxon>Bacteria</taxon>
        <taxon>Pseudomonadati</taxon>
        <taxon>Pseudomonadota</taxon>
        <taxon>Betaproteobacteria</taxon>
        <taxon>Burkholderiales</taxon>
        <taxon>Oxalobacteraceae</taxon>
        <taxon>Undibacterium</taxon>
    </lineage>
</organism>
<comment type="function">
    <text evidence="1">Lipid phosphatase which dephosphorylates phosphatidylglycerophosphate (PGP) to phosphatidylglycerol (PG).</text>
</comment>
<keyword evidence="1" id="KW-0443">Lipid metabolism</keyword>
<keyword evidence="1" id="KW-0442">Lipid degradation</keyword>
<feature type="transmembrane region" description="Helical" evidence="2">
    <location>
        <begin position="85"/>
        <end position="110"/>
    </location>
</feature>
<reference evidence="4 5" key="1">
    <citation type="submission" date="2020-08" db="EMBL/GenBank/DDBJ databases">
        <title>Novel species isolated from subtropical streams in China.</title>
        <authorList>
            <person name="Lu H."/>
        </authorList>
    </citation>
    <scope>NUCLEOTIDE SEQUENCE [LARGE SCALE GENOMIC DNA]</scope>
    <source>
        <strain evidence="4 5">CCTCC AB 2015119</strain>
    </source>
</reference>
<comment type="caution">
    <text evidence="4">The sequence shown here is derived from an EMBL/GenBank/DDBJ whole genome shotgun (WGS) entry which is preliminary data.</text>
</comment>
<name>A0ABR6XLL2_9BURK</name>
<dbReference type="InterPro" id="IPR007686">
    <property type="entry name" value="YutG/PgpA"/>
</dbReference>
<gene>
    <name evidence="4" type="ORF">H8K26_17110</name>
</gene>